<feature type="transmembrane region" description="Helical" evidence="6">
    <location>
        <begin position="193"/>
        <end position="221"/>
    </location>
</feature>
<dbReference type="Pfam" id="PF00209">
    <property type="entry name" value="SNF"/>
    <property type="match status" value="2"/>
</dbReference>
<dbReference type="PANTHER" id="PTHR42948:SF1">
    <property type="entry name" value="TRANSPORTER"/>
    <property type="match status" value="1"/>
</dbReference>
<dbReference type="PANTHER" id="PTHR42948">
    <property type="entry name" value="TRANSPORTER"/>
    <property type="match status" value="1"/>
</dbReference>
<keyword evidence="2" id="KW-0813">Transport</keyword>
<evidence type="ECO:0000256" key="4">
    <source>
        <dbReference type="ARBA" id="ARBA00022989"/>
    </source>
</evidence>
<feature type="transmembrane region" description="Helical" evidence="6">
    <location>
        <begin position="20"/>
        <end position="38"/>
    </location>
</feature>
<feature type="transmembrane region" description="Helical" evidence="6">
    <location>
        <begin position="153"/>
        <end position="173"/>
    </location>
</feature>
<feature type="transmembrane region" description="Helical" evidence="6">
    <location>
        <begin position="363"/>
        <end position="385"/>
    </location>
</feature>
<dbReference type="EMBL" id="NSIT01000059">
    <property type="protein sequence ID" value="PJE79598.1"/>
    <property type="molecule type" value="Genomic_DNA"/>
</dbReference>
<feature type="transmembrane region" description="Helical" evidence="6">
    <location>
        <begin position="323"/>
        <end position="343"/>
    </location>
</feature>
<comment type="caution">
    <text evidence="7">The sequence shown here is derived from an EMBL/GenBank/DDBJ whole genome shotgun (WGS) entry which is preliminary data.</text>
</comment>
<dbReference type="AlphaFoldDB" id="A0A2H9T8Y1"/>
<dbReference type="InterPro" id="IPR047218">
    <property type="entry name" value="YocR/YhdH-like"/>
</dbReference>
<gene>
    <name evidence="7" type="ORF">CI610_01435</name>
</gene>
<evidence type="ECO:0000256" key="2">
    <source>
        <dbReference type="ARBA" id="ARBA00022448"/>
    </source>
</evidence>
<feature type="transmembrane region" description="Helical" evidence="6">
    <location>
        <begin position="276"/>
        <end position="302"/>
    </location>
</feature>
<evidence type="ECO:0000313" key="7">
    <source>
        <dbReference type="EMBL" id="PJE79598.1"/>
    </source>
</evidence>
<name>A0A2H9T8Y1_9ZZZZ</name>
<feature type="transmembrane region" description="Helical" evidence="6">
    <location>
        <begin position="233"/>
        <end position="256"/>
    </location>
</feature>
<dbReference type="NCBIfam" id="NF037979">
    <property type="entry name" value="Na_transp"/>
    <property type="match status" value="1"/>
</dbReference>
<dbReference type="CDD" id="cd10336">
    <property type="entry name" value="SLC6sbd_Tyt1-Like"/>
    <property type="match status" value="1"/>
</dbReference>
<feature type="transmembrane region" description="Helical" evidence="6">
    <location>
        <begin position="406"/>
        <end position="424"/>
    </location>
</feature>
<sequence length="425" mass="46807">MGLGSIWRFPYIAGENGGGLFFFLFIVFVVLMGLPVMVSEIAVGRAGRVNPVDSLERLSLAAGGSRHWRYVAWCGAITAIMVLSFYSVVAGWALHYLILSLTGSVTGSSIVAASEQMNNFLLSPVLVIVFHTFFMLLTIWVNSRQVSQGIGKLNAWLMPLMYGLLLFLMMWAATLPGFIKAIDYLFMPRFDSLSWRVILEAMGHAFFTLAVGACCLMAYGAYMPSKQPMIKSVILVAVMDVLVAMMAGVVIFSLLFSEDLDPSAGPGLMFVTLPVVLSAMPLGSLFLPLFFSLLVMATWTSSVNLLESMVVMLSERFALTRKFATWLSGAIVWALGIIPALSFNVFRNLEPIPGWTIFDVYTAIATQVLLPLTGLLILFFAGYVMDKEVLLRQLGQNRISSLLWRGIIRYVSPVLVLIILIFGLI</sequence>
<dbReference type="PRINTS" id="PR00176">
    <property type="entry name" value="NANEUSMPORT"/>
</dbReference>
<feature type="transmembrane region" description="Helical" evidence="6">
    <location>
        <begin position="70"/>
        <end position="99"/>
    </location>
</feature>
<dbReference type="SUPFAM" id="SSF161070">
    <property type="entry name" value="SNF-like"/>
    <property type="match status" value="1"/>
</dbReference>
<feature type="transmembrane region" description="Helical" evidence="6">
    <location>
        <begin position="119"/>
        <end position="141"/>
    </location>
</feature>
<keyword evidence="5 6" id="KW-0472">Membrane</keyword>
<evidence type="ECO:0000256" key="3">
    <source>
        <dbReference type="ARBA" id="ARBA00022692"/>
    </source>
</evidence>
<evidence type="ECO:0000256" key="6">
    <source>
        <dbReference type="SAM" id="Phobius"/>
    </source>
</evidence>
<comment type="subcellular location">
    <subcellularLocation>
        <location evidence="1">Membrane</location>
        <topology evidence="1">Multi-pass membrane protein</topology>
    </subcellularLocation>
</comment>
<proteinExistence type="predicted"/>
<dbReference type="PROSITE" id="PS00610">
    <property type="entry name" value="NA_NEUROTRAN_SYMP_1"/>
    <property type="match status" value="1"/>
</dbReference>
<organism evidence="7">
    <name type="scientific">invertebrate metagenome</name>
    <dbReference type="NCBI Taxonomy" id="1711999"/>
    <lineage>
        <taxon>unclassified sequences</taxon>
        <taxon>metagenomes</taxon>
        <taxon>organismal metagenomes</taxon>
    </lineage>
</organism>
<evidence type="ECO:0000256" key="5">
    <source>
        <dbReference type="ARBA" id="ARBA00023136"/>
    </source>
</evidence>
<dbReference type="InterPro" id="IPR000175">
    <property type="entry name" value="Na/ntran_symport"/>
</dbReference>
<reference evidence="7" key="1">
    <citation type="journal article" date="2017" name="Appl. Environ. Microbiol.">
        <title>Molecular characterization of an Endozoicomonas-like organism causing infection in king scallop Pecten maximus L.</title>
        <authorList>
            <person name="Cano I."/>
            <person name="van Aerle R."/>
            <person name="Ross S."/>
            <person name="Verner-Jeffreys D.W."/>
            <person name="Paley R.K."/>
            <person name="Rimmer G."/>
            <person name="Ryder D."/>
            <person name="Hooper P."/>
            <person name="Stone D."/>
            <person name="Feist S.W."/>
        </authorList>
    </citation>
    <scope>NUCLEOTIDE SEQUENCE</scope>
</reference>
<dbReference type="GO" id="GO:0016020">
    <property type="term" value="C:membrane"/>
    <property type="evidence" value="ECO:0007669"/>
    <property type="project" value="UniProtKB-SubCell"/>
</dbReference>
<keyword evidence="4 6" id="KW-1133">Transmembrane helix</keyword>
<dbReference type="InterPro" id="IPR037272">
    <property type="entry name" value="SNS_sf"/>
</dbReference>
<evidence type="ECO:0000256" key="1">
    <source>
        <dbReference type="ARBA" id="ARBA00004141"/>
    </source>
</evidence>
<evidence type="ECO:0008006" key="8">
    <source>
        <dbReference type="Google" id="ProtNLM"/>
    </source>
</evidence>
<dbReference type="PROSITE" id="PS50267">
    <property type="entry name" value="NA_NEUROTRAN_SYMP_3"/>
    <property type="match status" value="1"/>
</dbReference>
<keyword evidence="3 6" id="KW-0812">Transmembrane</keyword>
<protein>
    <recommendedName>
        <fullName evidence="8">Transporter</fullName>
    </recommendedName>
</protein>
<accession>A0A2H9T8Y1</accession>